<name>A0AA86S9T8_9FABA</name>
<organism evidence="2 3">
    <name type="scientific">Sphenostylis stenocarpa</name>
    <dbReference type="NCBI Taxonomy" id="92480"/>
    <lineage>
        <taxon>Eukaryota</taxon>
        <taxon>Viridiplantae</taxon>
        <taxon>Streptophyta</taxon>
        <taxon>Embryophyta</taxon>
        <taxon>Tracheophyta</taxon>
        <taxon>Spermatophyta</taxon>
        <taxon>Magnoliopsida</taxon>
        <taxon>eudicotyledons</taxon>
        <taxon>Gunneridae</taxon>
        <taxon>Pentapetalae</taxon>
        <taxon>rosids</taxon>
        <taxon>fabids</taxon>
        <taxon>Fabales</taxon>
        <taxon>Fabaceae</taxon>
        <taxon>Papilionoideae</taxon>
        <taxon>50 kb inversion clade</taxon>
        <taxon>NPAAA clade</taxon>
        <taxon>indigoferoid/millettioid clade</taxon>
        <taxon>Phaseoleae</taxon>
        <taxon>Sphenostylis</taxon>
    </lineage>
</organism>
<feature type="compositionally biased region" description="Basic residues" evidence="1">
    <location>
        <begin position="127"/>
        <end position="139"/>
    </location>
</feature>
<gene>
    <name evidence="2" type="ORF">AYBTSS11_LOCUS13463</name>
</gene>
<dbReference type="Proteomes" id="UP001189624">
    <property type="component" value="Chromosome 4"/>
</dbReference>
<dbReference type="Gramene" id="rna-AYBTSS11_LOCUS13463">
    <property type="protein sequence ID" value="CAJ1948926.1"/>
    <property type="gene ID" value="gene-AYBTSS11_LOCUS13463"/>
</dbReference>
<accession>A0AA86S9T8</accession>
<feature type="compositionally biased region" description="Basic and acidic residues" evidence="1">
    <location>
        <begin position="116"/>
        <end position="126"/>
    </location>
</feature>
<keyword evidence="3" id="KW-1185">Reference proteome</keyword>
<sequence>MAEAYLNYTTTMDNEGDESSQKYISFLENDECRIFSDFDMNSVVKELEVDGPVDPAELSWKESITTILSNFSSLEVNAGFDMTSLTQHTSPQKPKSCILSFEDSTSVPIDANKTCHEHAKQTQEKKPHNRKPLKRKRTPSKTYDHIMAERKRERI</sequence>
<evidence type="ECO:0000313" key="2">
    <source>
        <dbReference type="EMBL" id="CAJ1948926.1"/>
    </source>
</evidence>
<evidence type="ECO:0000256" key="1">
    <source>
        <dbReference type="SAM" id="MobiDB-lite"/>
    </source>
</evidence>
<feature type="compositionally biased region" description="Basic and acidic residues" evidence="1">
    <location>
        <begin position="142"/>
        <end position="155"/>
    </location>
</feature>
<evidence type="ECO:0000313" key="3">
    <source>
        <dbReference type="Proteomes" id="UP001189624"/>
    </source>
</evidence>
<feature type="region of interest" description="Disordered" evidence="1">
    <location>
        <begin position="116"/>
        <end position="155"/>
    </location>
</feature>
<reference evidence="2" key="1">
    <citation type="submission" date="2023-10" db="EMBL/GenBank/DDBJ databases">
        <authorList>
            <person name="Domelevo Entfellner J.-B."/>
        </authorList>
    </citation>
    <scope>NUCLEOTIDE SEQUENCE</scope>
</reference>
<dbReference type="AlphaFoldDB" id="A0AA86S9T8"/>
<protein>
    <submittedName>
        <fullName evidence="2">Uncharacterized protein</fullName>
    </submittedName>
</protein>
<dbReference type="EMBL" id="OY731401">
    <property type="protein sequence ID" value="CAJ1948926.1"/>
    <property type="molecule type" value="Genomic_DNA"/>
</dbReference>
<proteinExistence type="predicted"/>